<dbReference type="GO" id="GO:0005886">
    <property type="term" value="C:plasma membrane"/>
    <property type="evidence" value="ECO:0007669"/>
    <property type="project" value="UniProtKB-SubCell"/>
</dbReference>
<dbReference type="PROSITE" id="PS50262">
    <property type="entry name" value="G_PROTEIN_RECEP_F1_2"/>
    <property type="match status" value="1"/>
</dbReference>
<keyword evidence="5 12" id="KW-1133">Transmembrane helix</keyword>
<gene>
    <name evidence="14" type="ORF">PV328_006703</name>
</gene>
<comment type="subcellular location">
    <subcellularLocation>
        <location evidence="1">Cell membrane</location>
        <topology evidence="1">Multi-pass membrane protein</topology>
    </subcellularLocation>
</comment>
<evidence type="ECO:0000256" key="7">
    <source>
        <dbReference type="ARBA" id="ARBA00023136"/>
    </source>
</evidence>
<feature type="transmembrane region" description="Helical" evidence="12">
    <location>
        <begin position="244"/>
        <end position="265"/>
    </location>
</feature>
<dbReference type="InterPro" id="IPR000276">
    <property type="entry name" value="GPCR_Rhodpsn"/>
</dbReference>
<evidence type="ECO:0000256" key="2">
    <source>
        <dbReference type="ARBA" id="ARBA00010663"/>
    </source>
</evidence>
<sequence length="337" mass="37731">MNNTAGLGLFQDKEYERPYPRSVTITAATCAILFSIVGVLGNLVTVIALLKYTRLRRHATTAFVISLSISDLIFSAVNLPLTASRYLNEAWVLGETLCQIFPLFFYGNVAVSLLSMVAITINRYVLISKSDIYARLYTNRGITVMLILIWVVSFSLLLPPLTGIWGRLGLDPKTFSCTILRKNGKSPKKMLFVIGFVIPCVVIIVSYLCIYWKVRKSRKNLEAHIGTRRNNGFHRREDSRVTRLMLTIFLCFLLCFLPLMLVNVIDDKVKVPILHVVGSILAWASSVVNPFIYAGTNKLYRDAYRQILCPITSSKTNVPGVKPTCSHSSKVSSPQVT</sequence>
<keyword evidence="8 10" id="KW-0675">Receptor</keyword>
<dbReference type="SUPFAM" id="SSF81321">
    <property type="entry name" value="Family A G protein-coupled receptor-like"/>
    <property type="match status" value="1"/>
</dbReference>
<keyword evidence="7 12" id="KW-0472">Membrane</keyword>
<organism evidence="14 15">
    <name type="scientific">Microctonus aethiopoides</name>
    <dbReference type="NCBI Taxonomy" id="144406"/>
    <lineage>
        <taxon>Eukaryota</taxon>
        <taxon>Metazoa</taxon>
        <taxon>Ecdysozoa</taxon>
        <taxon>Arthropoda</taxon>
        <taxon>Hexapoda</taxon>
        <taxon>Insecta</taxon>
        <taxon>Pterygota</taxon>
        <taxon>Neoptera</taxon>
        <taxon>Endopterygota</taxon>
        <taxon>Hymenoptera</taxon>
        <taxon>Apocrita</taxon>
        <taxon>Ichneumonoidea</taxon>
        <taxon>Braconidae</taxon>
        <taxon>Euphorinae</taxon>
        <taxon>Microctonus</taxon>
    </lineage>
</organism>
<dbReference type="PROSITE" id="PS00237">
    <property type="entry name" value="G_PROTEIN_RECEP_F1_1"/>
    <property type="match status" value="1"/>
</dbReference>
<evidence type="ECO:0000313" key="14">
    <source>
        <dbReference type="EMBL" id="KAK0173518.1"/>
    </source>
</evidence>
<evidence type="ECO:0000259" key="13">
    <source>
        <dbReference type="PROSITE" id="PS50262"/>
    </source>
</evidence>
<dbReference type="PANTHER" id="PTHR24228:SF71">
    <property type="entry name" value="PROTEIN TRAPPED IN ENDODERM-1"/>
    <property type="match status" value="1"/>
</dbReference>
<proteinExistence type="inferred from homology"/>
<dbReference type="PRINTS" id="PR00237">
    <property type="entry name" value="GPCRRHODOPSN"/>
</dbReference>
<evidence type="ECO:0000256" key="8">
    <source>
        <dbReference type="ARBA" id="ARBA00023170"/>
    </source>
</evidence>
<dbReference type="EMBL" id="JAQQBS010000002">
    <property type="protein sequence ID" value="KAK0173518.1"/>
    <property type="molecule type" value="Genomic_DNA"/>
</dbReference>
<evidence type="ECO:0000256" key="5">
    <source>
        <dbReference type="ARBA" id="ARBA00022989"/>
    </source>
</evidence>
<dbReference type="PANTHER" id="PTHR24228">
    <property type="entry name" value="B2 BRADYKININ RECEPTOR/ANGIOTENSIN II RECEPTOR"/>
    <property type="match status" value="1"/>
</dbReference>
<keyword evidence="4 10" id="KW-0812">Transmembrane</keyword>
<feature type="transmembrane region" description="Helical" evidence="12">
    <location>
        <begin position="103"/>
        <end position="125"/>
    </location>
</feature>
<evidence type="ECO:0000313" key="15">
    <source>
        <dbReference type="Proteomes" id="UP001168990"/>
    </source>
</evidence>
<feature type="compositionally biased region" description="Polar residues" evidence="11">
    <location>
        <begin position="325"/>
        <end position="337"/>
    </location>
</feature>
<dbReference type="FunFam" id="1.20.1070.10:FF:000312">
    <property type="entry name" value="protein trapped in endoderm-1"/>
    <property type="match status" value="1"/>
</dbReference>
<comment type="caution">
    <text evidence="14">The sequence shown here is derived from an EMBL/GenBank/DDBJ whole genome shotgun (WGS) entry which is preliminary data.</text>
</comment>
<feature type="transmembrane region" description="Helical" evidence="12">
    <location>
        <begin position="271"/>
        <end position="295"/>
    </location>
</feature>
<feature type="domain" description="G-protein coupled receptors family 1 profile" evidence="13">
    <location>
        <begin position="41"/>
        <end position="293"/>
    </location>
</feature>
<reference evidence="14" key="1">
    <citation type="journal article" date="2023" name="bioRxiv">
        <title>Scaffold-level genome assemblies of two parasitoid biocontrol wasps reveal the parthenogenesis mechanism and an associated novel virus.</title>
        <authorList>
            <person name="Inwood S."/>
            <person name="Skelly J."/>
            <person name="Guhlin J."/>
            <person name="Harrop T."/>
            <person name="Goldson S."/>
            <person name="Dearden P."/>
        </authorList>
    </citation>
    <scope>NUCLEOTIDE SEQUENCE</scope>
    <source>
        <strain evidence="14">Irish</strain>
        <tissue evidence="14">Whole body</tissue>
    </source>
</reference>
<evidence type="ECO:0000256" key="12">
    <source>
        <dbReference type="SAM" id="Phobius"/>
    </source>
</evidence>
<evidence type="ECO:0000256" key="11">
    <source>
        <dbReference type="SAM" id="MobiDB-lite"/>
    </source>
</evidence>
<keyword evidence="15" id="KW-1185">Reference proteome</keyword>
<evidence type="ECO:0000256" key="4">
    <source>
        <dbReference type="ARBA" id="ARBA00022692"/>
    </source>
</evidence>
<evidence type="ECO:0000256" key="10">
    <source>
        <dbReference type="RuleBase" id="RU000688"/>
    </source>
</evidence>
<name>A0AA39FQ05_9HYME</name>
<accession>A0AA39FQ05</accession>
<keyword evidence="6 10" id="KW-0297">G-protein coupled receptor</keyword>
<feature type="region of interest" description="Disordered" evidence="11">
    <location>
        <begin position="318"/>
        <end position="337"/>
    </location>
</feature>
<dbReference type="Gene3D" id="1.20.1070.10">
    <property type="entry name" value="Rhodopsin 7-helix transmembrane proteins"/>
    <property type="match status" value="1"/>
</dbReference>
<reference evidence="14" key="2">
    <citation type="submission" date="2023-03" db="EMBL/GenBank/DDBJ databases">
        <authorList>
            <person name="Inwood S.N."/>
            <person name="Skelly J.G."/>
            <person name="Guhlin J."/>
            <person name="Harrop T.W.R."/>
            <person name="Goldson S.G."/>
            <person name="Dearden P.K."/>
        </authorList>
    </citation>
    <scope>NUCLEOTIDE SEQUENCE</scope>
    <source>
        <strain evidence="14">Irish</strain>
        <tissue evidence="14">Whole body</tissue>
    </source>
</reference>
<feature type="transmembrane region" description="Helical" evidence="12">
    <location>
        <begin position="137"/>
        <end position="158"/>
    </location>
</feature>
<evidence type="ECO:0000256" key="6">
    <source>
        <dbReference type="ARBA" id="ARBA00023040"/>
    </source>
</evidence>
<dbReference type="AlphaFoldDB" id="A0AA39FQ05"/>
<keyword evidence="3" id="KW-1003">Cell membrane</keyword>
<evidence type="ECO:0000256" key="9">
    <source>
        <dbReference type="ARBA" id="ARBA00023224"/>
    </source>
</evidence>
<feature type="transmembrane region" description="Helical" evidence="12">
    <location>
        <begin position="25"/>
        <end position="50"/>
    </location>
</feature>
<dbReference type="CDD" id="cd15210">
    <property type="entry name" value="7tmA_GPR84-like"/>
    <property type="match status" value="1"/>
</dbReference>
<evidence type="ECO:0000256" key="1">
    <source>
        <dbReference type="ARBA" id="ARBA00004651"/>
    </source>
</evidence>
<dbReference type="InterPro" id="IPR017452">
    <property type="entry name" value="GPCR_Rhodpsn_7TM"/>
</dbReference>
<feature type="transmembrane region" description="Helical" evidence="12">
    <location>
        <begin position="62"/>
        <end position="83"/>
    </location>
</feature>
<dbReference type="SMART" id="SM01381">
    <property type="entry name" value="7TM_GPCR_Srsx"/>
    <property type="match status" value="1"/>
</dbReference>
<dbReference type="GO" id="GO:0004930">
    <property type="term" value="F:G protein-coupled receptor activity"/>
    <property type="evidence" value="ECO:0007669"/>
    <property type="project" value="UniProtKB-KW"/>
</dbReference>
<evidence type="ECO:0000256" key="3">
    <source>
        <dbReference type="ARBA" id="ARBA00022475"/>
    </source>
</evidence>
<comment type="similarity">
    <text evidence="2 10">Belongs to the G-protein coupled receptor 1 family.</text>
</comment>
<protein>
    <recommendedName>
        <fullName evidence="13">G-protein coupled receptors family 1 profile domain-containing protein</fullName>
    </recommendedName>
</protein>
<feature type="transmembrane region" description="Helical" evidence="12">
    <location>
        <begin position="190"/>
        <end position="212"/>
    </location>
</feature>
<dbReference type="Pfam" id="PF00001">
    <property type="entry name" value="7tm_1"/>
    <property type="match status" value="1"/>
</dbReference>
<dbReference type="Proteomes" id="UP001168990">
    <property type="component" value="Unassembled WGS sequence"/>
</dbReference>
<keyword evidence="9 10" id="KW-0807">Transducer</keyword>